<feature type="transmembrane region" description="Helical" evidence="9">
    <location>
        <begin position="135"/>
        <end position="157"/>
    </location>
</feature>
<evidence type="ECO:0000256" key="3">
    <source>
        <dbReference type="ARBA" id="ARBA00010288"/>
    </source>
</evidence>
<proteinExistence type="inferred from homology"/>
<dbReference type="OMA" id="CACVELI"/>
<dbReference type="InParanoid" id="F6Z932"/>
<protein>
    <recommendedName>
        <fullName evidence="9">Protein RFT1 homolog</fullName>
    </recommendedName>
</protein>
<keyword evidence="5" id="KW-0256">Endoplasmic reticulum</keyword>
<evidence type="ECO:0000313" key="11">
    <source>
        <dbReference type="Proteomes" id="UP000008144"/>
    </source>
</evidence>
<organism evidence="10 11">
    <name type="scientific">Ciona intestinalis</name>
    <name type="common">Transparent sea squirt</name>
    <name type="synonym">Ascidia intestinalis</name>
    <dbReference type="NCBI Taxonomy" id="7719"/>
    <lineage>
        <taxon>Eukaryota</taxon>
        <taxon>Metazoa</taxon>
        <taxon>Chordata</taxon>
        <taxon>Tunicata</taxon>
        <taxon>Ascidiacea</taxon>
        <taxon>Phlebobranchia</taxon>
        <taxon>Cionidae</taxon>
        <taxon>Ciona</taxon>
    </lineage>
</organism>
<comment type="similarity">
    <text evidence="3 9">Belongs to the RFT1 family.</text>
</comment>
<dbReference type="PANTHER" id="PTHR13117">
    <property type="entry name" value="ENDOPLASMIC RETICULUM MULTISPAN TRANSMEMBRANE PROTEIN-RELATED"/>
    <property type="match status" value="1"/>
</dbReference>
<dbReference type="AlphaFoldDB" id="F6Z932"/>
<dbReference type="InterPro" id="IPR007594">
    <property type="entry name" value="RFT1"/>
</dbReference>
<dbReference type="HOGENOM" id="CLU_023360_1_0_1"/>
<keyword evidence="4 9" id="KW-0812">Transmembrane</keyword>
<dbReference type="GO" id="GO:0006488">
    <property type="term" value="P:dolichol-linked oligosaccharide biosynthetic process"/>
    <property type="evidence" value="ECO:0007669"/>
    <property type="project" value="InterPro"/>
</dbReference>
<dbReference type="GeneTree" id="ENSGT00390000011390"/>
<keyword evidence="6 9" id="KW-1133">Transmembrane helix</keyword>
<evidence type="ECO:0000256" key="5">
    <source>
        <dbReference type="ARBA" id="ARBA00022824"/>
    </source>
</evidence>
<accession>F6Z932</accession>
<dbReference type="GO" id="GO:0005789">
    <property type="term" value="C:endoplasmic reticulum membrane"/>
    <property type="evidence" value="ECO:0007669"/>
    <property type="project" value="UniProtKB-SubCell"/>
</dbReference>
<reference evidence="11" key="1">
    <citation type="journal article" date="2002" name="Science">
        <title>The draft genome of Ciona intestinalis: insights into chordate and vertebrate origins.</title>
        <authorList>
            <person name="Dehal P."/>
            <person name="Satou Y."/>
            <person name="Campbell R.K."/>
            <person name="Chapman J."/>
            <person name="Degnan B."/>
            <person name="De Tomaso A."/>
            <person name="Davidson B."/>
            <person name="Di Gregorio A."/>
            <person name="Gelpke M."/>
            <person name="Goodstein D.M."/>
            <person name="Harafuji N."/>
            <person name="Hastings K.E."/>
            <person name="Ho I."/>
            <person name="Hotta K."/>
            <person name="Huang W."/>
            <person name="Kawashima T."/>
            <person name="Lemaire P."/>
            <person name="Martinez D."/>
            <person name="Meinertzhagen I.A."/>
            <person name="Necula S."/>
            <person name="Nonaka M."/>
            <person name="Putnam N."/>
            <person name="Rash S."/>
            <person name="Saiga H."/>
            <person name="Satake M."/>
            <person name="Terry A."/>
            <person name="Yamada L."/>
            <person name="Wang H.G."/>
            <person name="Awazu S."/>
            <person name="Azumi K."/>
            <person name="Boore J."/>
            <person name="Branno M."/>
            <person name="Chin-Bow S."/>
            <person name="DeSantis R."/>
            <person name="Doyle S."/>
            <person name="Francino P."/>
            <person name="Keys D.N."/>
            <person name="Haga S."/>
            <person name="Hayashi H."/>
            <person name="Hino K."/>
            <person name="Imai K.S."/>
            <person name="Inaba K."/>
            <person name="Kano S."/>
            <person name="Kobayashi K."/>
            <person name="Kobayashi M."/>
            <person name="Lee B.I."/>
            <person name="Makabe K.W."/>
            <person name="Manohar C."/>
            <person name="Matassi G."/>
            <person name="Medina M."/>
            <person name="Mochizuki Y."/>
            <person name="Mount S."/>
            <person name="Morishita T."/>
            <person name="Miura S."/>
            <person name="Nakayama A."/>
            <person name="Nishizaka S."/>
            <person name="Nomoto H."/>
            <person name="Ohta F."/>
            <person name="Oishi K."/>
            <person name="Rigoutsos I."/>
            <person name="Sano M."/>
            <person name="Sasaki A."/>
            <person name="Sasakura Y."/>
            <person name="Shoguchi E."/>
            <person name="Shin-i T."/>
            <person name="Spagnuolo A."/>
            <person name="Stainier D."/>
            <person name="Suzuki M.M."/>
            <person name="Tassy O."/>
            <person name="Takatori N."/>
            <person name="Tokuoka M."/>
            <person name="Yagi K."/>
            <person name="Yoshizaki F."/>
            <person name="Wada S."/>
            <person name="Zhang C."/>
            <person name="Hyatt P.D."/>
            <person name="Larimer F."/>
            <person name="Detter C."/>
            <person name="Doggett N."/>
            <person name="Glavina T."/>
            <person name="Hawkins T."/>
            <person name="Richardson P."/>
            <person name="Lucas S."/>
            <person name="Kohara Y."/>
            <person name="Levine M."/>
            <person name="Satoh N."/>
            <person name="Rokhsar D.S."/>
        </authorList>
    </citation>
    <scope>NUCLEOTIDE SEQUENCE [LARGE SCALE GENOMIC DNA]</scope>
</reference>
<evidence type="ECO:0000256" key="8">
    <source>
        <dbReference type="ARBA" id="ARBA00045912"/>
    </source>
</evidence>
<feature type="transmembrane region" description="Helical" evidence="9">
    <location>
        <begin position="195"/>
        <end position="221"/>
    </location>
</feature>
<dbReference type="PANTHER" id="PTHR13117:SF5">
    <property type="entry name" value="PROTEIN RFT1 HOMOLOG"/>
    <property type="match status" value="1"/>
</dbReference>
<evidence type="ECO:0000256" key="9">
    <source>
        <dbReference type="RuleBase" id="RU365067"/>
    </source>
</evidence>
<dbReference type="Ensembl" id="ENSCINT00000023374.2">
    <property type="protein sequence ID" value="ENSCINP00000023128.2"/>
    <property type="gene ID" value="ENSCING00000001773.3"/>
</dbReference>
<comment type="function">
    <text evidence="8 9">Intramembrane glycolipid transporter that operates in the biosynthetic pathway of dolichol-linked oligosaccharides, the glycan precursors employed in protein asparagine (N)-glycosylation. The sequential addition of sugars to dolichol pyrophosphate produces dolichol-linked oligosaccharides containing fourteen sugars, including two GlcNAcs, nine mannoses and three glucoses. Once assembled, the oligosaccharide is transferred from the lipid to nascent proteins by oligosaccharyltransferases. The assembly of dolichol-linked oligosaccharides begins on the cytosolic side of the endoplasmic reticulum membrane and finishes in its lumen. RFT1 could mediate the translocation of the cytosolically oriented intermediate DolPP-GlcNAc2Man5, produced by ALG11, into the ER lumen where dolichol-linked oligosaccharides assembly continues. However, the intramembrane lipid transporter activity could not be confirmed in vitro.</text>
</comment>
<sequence length="230" mass="26091">MSKSNKDINTVLASASKLASYNMLLQLSFRVLTFILNAFVLRHVTKETLGVVNVRLLLLYSTILFMSREAFRRACLSSRDDGAVGEKDIKKKVKWKQTINLLWCMVPVGIVWTIILVYCWRNLFENPDPAEIPHYPLAVVIFGCCACVELIAEPLWVLAQVFLFVKLKVVAEGLAILIKCLVTVSLVVAFPQWGLVSFCIAQVSFSITYICAYYGYFIWFIKSKKSKQSD</sequence>
<name>F6Z932_CIOIN</name>
<comment type="caution">
    <text evidence="9">Lacks conserved residue(s) required for the propagation of feature annotation.</text>
</comment>
<dbReference type="STRING" id="7719.ENSCINP00000023128"/>
<keyword evidence="11" id="KW-1185">Reference proteome</keyword>
<dbReference type="Pfam" id="PF04506">
    <property type="entry name" value="Rft-1"/>
    <property type="match status" value="1"/>
</dbReference>
<reference evidence="10" key="3">
    <citation type="submission" date="2025-09" db="UniProtKB">
        <authorList>
            <consortium name="Ensembl"/>
        </authorList>
    </citation>
    <scope>IDENTIFICATION</scope>
</reference>
<evidence type="ECO:0000313" key="10">
    <source>
        <dbReference type="Ensembl" id="ENSCINP00000023128.2"/>
    </source>
</evidence>
<reference evidence="10" key="2">
    <citation type="submission" date="2025-08" db="UniProtKB">
        <authorList>
            <consortium name="Ensembl"/>
        </authorList>
    </citation>
    <scope>IDENTIFICATION</scope>
</reference>
<evidence type="ECO:0000256" key="2">
    <source>
        <dbReference type="ARBA" id="ARBA00004922"/>
    </source>
</evidence>
<feature type="transmembrane region" description="Helical" evidence="9">
    <location>
        <begin position="169"/>
        <end position="189"/>
    </location>
</feature>
<dbReference type="Proteomes" id="UP000008144">
    <property type="component" value="Unassembled WGS sequence"/>
</dbReference>
<comment type="pathway">
    <text evidence="2">Protein modification; protein glycosylation.</text>
</comment>
<comment type="subcellular location">
    <subcellularLocation>
        <location evidence="1 9">Endoplasmic reticulum membrane</location>
        <topology evidence="1 9">Multi-pass membrane protein</topology>
    </subcellularLocation>
</comment>
<evidence type="ECO:0000256" key="4">
    <source>
        <dbReference type="ARBA" id="ARBA00022692"/>
    </source>
</evidence>
<keyword evidence="7 9" id="KW-0472">Membrane</keyword>
<feature type="transmembrane region" description="Helical" evidence="9">
    <location>
        <begin position="100"/>
        <end position="123"/>
    </location>
</feature>
<evidence type="ECO:0000256" key="7">
    <source>
        <dbReference type="ARBA" id="ARBA00023136"/>
    </source>
</evidence>
<evidence type="ECO:0000256" key="1">
    <source>
        <dbReference type="ARBA" id="ARBA00004477"/>
    </source>
</evidence>
<evidence type="ECO:0000256" key="6">
    <source>
        <dbReference type="ARBA" id="ARBA00022989"/>
    </source>
</evidence>